<dbReference type="InterPro" id="IPR004119">
    <property type="entry name" value="EcKL"/>
</dbReference>
<dbReference type="SUPFAM" id="SSF56112">
    <property type="entry name" value="Protein kinase-like (PK-like)"/>
    <property type="match status" value="1"/>
</dbReference>
<evidence type="ECO:0000313" key="2">
    <source>
        <dbReference type="EMBL" id="KGA21406.1"/>
    </source>
</evidence>
<dbReference type="PANTHER" id="PTHR23020">
    <property type="entry name" value="UNCHARACTERIZED NUCLEAR HORMONE RECEPTOR-RELATED"/>
    <property type="match status" value="1"/>
</dbReference>
<sequence length="384" mass="42388">MFLVIASGEALPRGNLMAIVDLLTSGLGLLASEKDITPTWVEGVMRGSGCLEDGVTVTSVSTERIGEGVGILSILQRVMPTYSGATKAPQSFVVKYPTDDATQRFTADALVLYIRELVFYRDCAQIAPFKTAKCYAQAIEGENTNFTIAMEDIGHYRGLNQIEGVGLSESKILLETLADYHAMWWNSPKLSGMQDVFQPLLNPTYEAVLPMLWAQGWPNVEQYAGHLLPDSVRGIGDIWGGKVSWMLGNLMAPSTLCHGDYRADNIMFDGNDPAVIDFQLIGVGSGMYDVGYFISQSIATDVRRGHDQELVNTYLDRLEKHGITIDRDEMWRQYLISVCFCVTYGVTTFGGFAEQNERGQQLLQDMLLRALNCVADNDALTVFA</sequence>
<dbReference type="InterPro" id="IPR011009">
    <property type="entry name" value="Kinase-like_dom_sf"/>
</dbReference>
<dbReference type="Pfam" id="PF02958">
    <property type="entry name" value="EcKL"/>
    <property type="match status" value="1"/>
</dbReference>
<gene>
    <name evidence="2" type="ORF">GM51_2265</name>
</gene>
<name>A0A094R320_9ZZZZ</name>
<organism evidence="2">
    <name type="scientific">freshwater metagenome</name>
    <dbReference type="NCBI Taxonomy" id="449393"/>
    <lineage>
        <taxon>unclassified sequences</taxon>
        <taxon>metagenomes</taxon>
        <taxon>ecological metagenomes</taxon>
    </lineage>
</organism>
<feature type="domain" description="CHK kinase-like" evidence="1">
    <location>
        <begin position="148"/>
        <end position="324"/>
    </location>
</feature>
<dbReference type="InterPro" id="IPR052961">
    <property type="entry name" value="Oxido-Kinase-like_Enzymes"/>
</dbReference>
<dbReference type="Gene3D" id="3.90.1200.10">
    <property type="match status" value="1"/>
</dbReference>
<protein>
    <recommendedName>
        <fullName evidence="1">CHK kinase-like domain-containing protein</fullName>
    </recommendedName>
</protein>
<dbReference type="EMBL" id="JNSL01000007">
    <property type="protein sequence ID" value="KGA21406.1"/>
    <property type="molecule type" value="Genomic_DNA"/>
</dbReference>
<dbReference type="SMART" id="SM00587">
    <property type="entry name" value="CHK"/>
    <property type="match status" value="1"/>
</dbReference>
<dbReference type="PANTHER" id="PTHR23020:SF41">
    <property type="entry name" value="AMINOGLYCOSIDE PHOSPHOTRANSFERASE DOMAIN-CONTAINING PROTEIN"/>
    <property type="match status" value="1"/>
</dbReference>
<reference evidence="2" key="1">
    <citation type="submission" date="2014-06" db="EMBL/GenBank/DDBJ databases">
        <title>Key roles for freshwater Actinobacteria revealed by deep metagenomic sequencing.</title>
        <authorList>
            <person name="Ghai R."/>
            <person name="Mizuno C.M."/>
            <person name="Picazo A."/>
            <person name="Camacho A."/>
            <person name="Rodriguez-Valera F."/>
        </authorList>
    </citation>
    <scope>NUCLEOTIDE SEQUENCE</scope>
</reference>
<dbReference type="InterPro" id="IPR015897">
    <property type="entry name" value="CHK_kinase-like"/>
</dbReference>
<accession>A0A094R320</accession>
<proteinExistence type="predicted"/>
<comment type="caution">
    <text evidence="2">The sequence shown here is derived from an EMBL/GenBank/DDBJ whole genome shotgun (WGS) entry which is preliminary data.</text>
</comment>
<evidence type="ECO:0000259" key="1">
    <source>
        <dbReference type="SMART" id="SM00587"/>
    </source>
</evidence>
<dbReference type="AlphaFoldDB" id="A0A094R320"/>